<sequence>MNKTGVKLAEVSVGNGLMVDVMMSPSTGIFNQTRIMDEGSRTIYLNMQATNPTHPYALDAILPIYAGLYGNPHSHTHPYGWETKKVIDIVLEYVAKLSGAYPKGIIFTWGATGSNDMSIKYVARLYKSKKHIIALQTEHKCVLDLCRHLQEEGYGVTYLPVENNDLINLEHLEKAIRPNTALVSIMMVNNEIEVIQQMEEMRKLGQKQSVFFLTNSAQAQGKISIDAGKWNVDWMSISGPKVYGSKRIGACYIPCRLKVRIDPHISHGGQEDCLPSGTLAHSLVIGFGEAGRIAHEEIEYTCTSEPIFSLNPICASTVQDHYIHKCYHNKQPKQFTRTLQTISRGKADTKKQKSKANTKEDQKTDKKRRNLKWTTPYSKITIREAENLLGIRLALRGIPVKQMLEGKRGLLRPDTILEAKREVYKGLVRYLDAGGYPTESDPDFKEANINDIVAFTIYPMLALFKHKTMQNLHLSREKEIISKDSSTSGMEEFVVMDYISHNKMKYVLIVEAKKVSLGEARKQCFLAMKDMWDCNGGGTVYGFVTMGDSWRMVSFDGTFKMSNKMELLFDSMDTDEEGWMADYSILIECFNVALSNGGKDSVEVV</sequence>
<name>A0A3N4J5E9_9PEZI</name>
<dbReference type="GO" id="GO:0005634">
    <property type="term" value="C:nucleus"/>
    <property type="evidence" value="ECO:0007669"/>
    <property type="project" value="TreeGrafter"/>
</dbReference>
<keyword evidence="6" id="KW-1185">Reference proteome</keyword>
<dbReference type="AlphaFoldDB" id="A0A3N4J5E9"/>
<organism evidence="5 6">
    <name type="scientific">Choiromyces venosus 120613-1</name>
    <dbReference type="NCBI Taxonomy" id="1336337"/>
    <lineage>
        <taxon>Eukaryota</taxon>
        <taxon>Fungi</taxon>
        <taxon>Dikarya</taxon>
        <taxon>Ascomycota</taxon>
        <taxon>Pezizomycotina</taxon>
        <taxon>Pezizomycetes</taxon>
        <taxon>Pezizales</taxon>
        <taxon>Tuberaceae</taxon>
        <taxon>Choiromyces</taxon>
    </lineage>
</organism>
<evidence type="ECO:0000313" key="5">
    <source>
        <dbReference type="EMBL" id="RPA93395.1"/>
    </source>
</evidence>
<dbReference type="SUPFAM" id="SSF53383">
    <property type="entry name" value="PLP-dependent transferases"/>
    <property type="match status" value="1"/>
</dbReference>
<accession>A0A3N4J5E9</accession>
<dbReference type="GO" id="GO:0016226">
    <property type="term" value="P:iron-sulfur cluster assembly"/>
    <property type="evidence" value="ECO:0007669"/>
    <property type="project" value="TreeGrafter"/>
</dbReference>
<dbReference type="InterPro" id="IPR000192">
    <property type="entry name" value="Aminotrans_V_dom"/>
</dbReference>
<keyword evidence="5" id="KW-0808">Transferase</keyword>
<dbReference type="PANTHER" id="PTHR11601">
    <property type="entry name" value="CYSTEINE DESULFURYLASE FAMILY MEMBER"/>
    <property type="match status" value="1"/>
</dbReference>
<feature type="compositionally biased region" description="Basic and acidic residues" evidence="3">
    <location>
        <begin position="345"/>
        <end position="364"/>
    </location>
</feature>
<dbReference type="EMBL" id="ML120453">
    <property type="protein sequence ID" value="RPA93395.1"/>
    <property type="molecule type" value="Genomic_DNA"/>
</dbReference>
<evidence type="ECO:0000256" key="2">
    <source>
        <dbReference type="ARBA" id="ARBA00006490"/>
    </source>
</evidence>
<comment type="cofactor">
    <cofactor evidence="1">
        <name>pyridoxal 5'-phosphate</name>
        <dbReference type="ChEBI" id="CHEBI:597326"/>
    </cofactor>
</comment>
<feature type="domain" description="Aminotransferase class V" evidence="4">
    <location>
        <begin position="43"/>
        <end position="269"/>
    </location>
</feature>
<evidence type="ECO:0000256" key="3">
    <source>
        <dbReference type="SAM" id="MobiDB-lite"/>
    </source>
</evidence>
<dbReference type="OrthoDB" id="10250117at2759"/>
<gene>
    <name evidence="5" type="ORF">L873DRAFT_64485</name>
</gene>
<dbReference type="GO" id="GO:0005739">
    <property type="term" value="C:mitochondrion"/>
    <property type="evidence" value="ECO:0007669"/>
    <property type="project" value="TreeGrafter"/>
</dbReference>
<proteinExistence type="inferred from homology"/>
<dbReference type="Pfam" id="PF00266">
    <property type="entry name" value="Aminotran_5"/>
    <property type="match status" value="1"/>
</dbReference>
<comment type="similarity">
    <text evidence="2">Belongs to the class-V pyridoxal-phosphate-dependent aminotransferase family. NifS/IscS subfamily.</text>
</comment>
<dbReference type="InterPro" id="IPR015421">
    <property type="entry name" value="PyrdxlP-dep_Trfase_major"/>
</dbReference>
<dbReference type="GO" id="GO:0005829">
    <property type="term" value="C:cytosol"/>
    <property type="evidence" value="ECO:0007669"/>
    <property type="project" value="TreeGrafter"/>
</dbReference>
<evidence type="ECO:0000256" key="1">
    <source>
        <dbReference type="ARBA" id="ARBA00001933"/>
    </source>
</evidence>
<reference evidence="5 6" key="1">
    <citation type="journal article" date="2018" name="Nat. Ecol. Evol.">
        <title>Pezizomycetes genomes reveal the molecular basis of ectomycorrhizal truffle lifestyle.</title>
        <authorList>
            <person name="Murat C."/>
            <person name="Payen T."/>
            <person name="Noel B."/>
            <person name="Kuo A."/>
            <person name="Morin E."/>
            <person name="Chen J."/>
            <person name="Kohler A."/>
            <person name="Krizsan K."/>
            <person name="Balestrini R."/>
            <person name="Da Silva C."/>
            <person name="Montanini B."/>
            <person name="Hainaut M."/>
            <person name="Levati E."/>
            <person name="Barry K.W."/>
            <person name="Belfiori B."/>
            <person name="Cichocki N."/>
            <person name="Clum A."/>
            <person name="Dockter R.B."/>
            <person name="Fauchery L."/>
            <person name="Guy J."/>
            <person name="Iotti M."/>
            <person name="Le Tacon F."/>
            <person name="Lindquist E.A."/>
            <person name="Lipzen A."/>
            <person name="Malagnac F."/>
            <person name="Mello A."/>
            <person name="Molinier V."/>
            <person name="Miyauchi S."/>
            <person name="Poulain J."/>
            <person name="Riccioni C."/>
            <person name="Rubini A."/>
            <person name="Sitrit Y."/>
            <person name="Splivallo R."/>
            <person name="Traeger S."/>
            <person name="Wang M."/>
            <person name="Zifcakova L."/>
            <person name="Wipf D."/>
            <person name="Zambonelli A."/>
            <person name="Paolocci F."/>
            <person name="Nowrousian M."/>
            <person name="Ottonello S."/>
            <person name="Baldrian P."/>
            <person name="Spatafora J.W."/>
            <person name="Henrissat B."/>
            <person name="Nagy L.G."/>
            <person name="Aury J.M."/>
            <person name="Wincker P."/>
            <person name="Grigoriev I.V."/>
            <person name="Bonfante P."/>
            <person name="Martin F.M."/>
        </authorList>
    </citation>
    <scope>NUCLEOTIDE SEQUENCE [LARGE SCALE GENOMIC DNA]</scope>
    <source>
        <strain evidence="5 6">120613-1</strain>
    </source>
</reference>
<evidence type="ECO:0000313" key="6">
    <source>
        <dbReference type="Proteomes" id="UP000276215"/>
    </source>
</evidence>
<dbReference type="InterPro" id="IPR015424">
    <property type="entry name" value="PyrdxlP-dep_Trfase"/>
</dbReference>
<dbReference type="Proteomes" id="UP000276215">
    <property type="component" value="Unassembled WGS sequence"/>
</dbReference>
<dbReference type="Gene3D" id="3.40.640.10">
    <property type="entry name" value="Type I PLP-dependent aspartate aminotransferase-like (Major domain)"/>
    <property type="match status" value="1"/>
</dbReference>
<protein>
    <submittedName>
        <fullName evidence="5">PLP-dependent transferase</fullName>
    </submittedName>
</protein>
<dbReference type="GO" id="GO:0031071">
    <property type="term" value="F:cysteine desulfurase activity"/>
    <property type="evidence" value="ECO:0007669"/>
    <property type="project" value="TreeGrafter"/>
</dbReference>
<feature type="region of interest" description="Disordered" evidence="3">
    <location>
        <begin position="342"/>
        <end position="369"/>
    </location>
</feature>
<dbReference type="PANTHER" id="PTHR11601:SF34">
    <property type="entry name" value="CYSTEINE DESULFURASE"/>
    <property type="match status" value="1"/>
</dbReference>
<dbReference type="STRING" id="1336337.A0A3N4J5E9"/>
<evidence type="ECO:0000259" key="4">
    <source>
        <dbReference type="Pfam" id="PF00266"/>
    </source>
</evidence>